<gene>
    <name evidence="8" type="ORF">CGU03_04515</name>
    <name evidence="7" type="ORF">XV92_08115</name>
</gene>
<name>A0A0Q0ZM72_VIBMT</name>
<comment type="caution">
    <text evidence="7">The sequence shown here is derived from an EMBL/GenBank/DDBJ whole genome shotgun (WGS) entry which is preliminary data.</text>
</comment>
<comment type="cofactor">
    <cofactor evidence="1 6">
        <name>Mg(2+)</name>
        <dbReference type="ChEBI" id="CHEBI:18420"/>
    </cofactor>
</comment>
<dbReference type="Proteomes" id="UP000050491">
    <property type="component" value="Unassembled WGS sequence"/>
</dbReference>
<proteinExistence type="inferred from homology"/>
<protein>
    <recommendedName>
        <fullName evidence="6">Carbohydrate deacetylase</fullName>
        <ecNumber evidence="6">3.5.1.-</ecNumber>
    </recommendedName>
</protein>
<evidence type="ECO:0000313" key="8">
    <source>
        <dbReference type="EMBL" id="PAR22241.1"/>
    </source>
</evidence>
<reference evidence="8" key="3">
    <citation type="submission" date="2017-07" db="EMBL/GenBank/DDBJ databases">
        <authorList>
            <person name="Sun Z.S."/>
            <person name="Albrecht U."/>
            <person name="Echele G."/>
            <person name="Lee C.C."/>
        </authorList>
    </citation>
    <scope>NUCLEOTIDE SEQUENCE [LARGE SCALE GENOMIC DNA]</scope>
    <source>
        <strain evidence="8">OYP9E10</strain>
    </source>
</reference>
<evidence type="ECO:0000313" key="7">
    <source>
        <dbReference type="EMBL" id="KQB02275.1"/>
    </source>
</evidence>
<dbReference type="EMBL" id="NMSH01000004">
    <property type="protein sequence ID" value="PAR22241.1"/>
    <property type="molecule type" value="Genomic_DNA"/>
</dbReference>
<dbReference type="PATRIC" id="fig|1481663.11.peg.2865"/>
<dbReference type="GO" id="GO:0019213">
    <property type="term" value="F:deacetylase activity"/>
    <property type="evidence" value="ECO:0007669"/>
    <property type="project" value="TreeGrafter"/>
</dbReference>
<accession>A0A0Q0ZM72</accession>
<dbReference type="RefSeq" id="WP_055043755.1">
    <property type="nucleotide sequence ID" value="NZ_LBGP01000010.1"/>
</dbReference>
<dbReference type="EMBL" id="LBGP01000010">
    <property type="protein sequence ID" value="KQB02275.1"/>
    <property type="molecule type" value="Genomic_DNA"/>
</dbReference>
<evidence type="ECO:0000256" key="2">
    <source>
        <dbReference type="ARBA" id="ARBA00022723"/>
    </source>
</evidence>
<dbReference type="CDD" id="cd10803">
    <property type="entry name" value="YdjC_EF3048_like"/>
    <property type="match status" value="1"/>
</dbReference>
<dbReference type="InterPro" id="IPR011330">
    <property type="entry name" value="Glyco_hydro/deAcase_b/a-brl"/>
</dbReference>
<comment type="similarity">
    <text evidence="6">Belongs to the YdjC deacetylase family.</text>
</comment>
<evidence type="ECO:0000256" key="1">
    <source>
        <dbReference type="ARBA" id="ARBA00001946"/>
    </source>
</evidence>
<organism evidence="7 9">
    <name type="scientific">Vibrio metoecus</name>
    <dbReference type="NCBI Taxonomy" id="1481663"/>
    <lineage>
        <taxon>Bacteria</taxon>
        <taxon>Pseudomonadati</taxon>
        <taxon>Pseudomonadota</taxon>
        <taxon>Gammaproteobacteria</taxon>
        <taxon>Vibrionales</taxon>
        <taxon>Vibrionaceae</taxon>
        <taxon>Vibrio</taxon>
    </lineage>
</organism>
<keyword evidence="4 6" id="KW-0460">Magnesium</keyword>
<dbReference type="Pfam" id="PF04794">
    <property type="entry name" value="YdjC"/>
    <property type="match status" value="1"/>
</dbReference>
<evidence type="ECO:0000313" key="9">
    <source>
        <dbReference type="Proteomes" id="UP000050491"/>
    </source>
</evidence>
<keyword evidence="3 6" id="KW-0378">Hydrolase</keyword>
<feature type="binding site" evidence="6">
    <location>
        <position position="122"/>
    </location>
    <ligand>
        <name>Mg(2+)</name>
        <dbReference type="ChEBI" id="CHEBI:18420"/>
    </ligand>
</feature>
<dbReference type="SUPFAM" id="SSF88713">
    <property type="entry name" value="Glycoside hydrolase/deacetylase"/>
    <property type="match status" value="1"/>
</dbReference>
<dbReference type="InterPro" id="IPR006879">
    <property type="entry name" value="YdjC-like"/>
</dbReference>
<sequence length="252" mass="28835">MKVIFNADDFGLTPGVNEGIVKAHRDGVVKSTTLMVGMDAERHAVELAKQYPELKIGLHLRFTTGRPLTGEKNLTHENGLFTSYRDFWKRRDYQPLAIYHEAVAQVEHFLQLGLTLSHLDSHHHAHTHPQFASIIYEVAQKYQVPLRAVGLAGKEAFGCRYHFTDFFYDERLSIERLVNHLLELKSRFELVEVMCHPAYVDALLEQCSGYAKQREEELRILTSSQLIQMLIMHDIEVTDYSALVSALSHSCV</sequence>
<reference evidence="7 9" key="1">
    <citation type="journal article" date="2015" name="Genome Biol. Evol.">
        <title>The Dynamics of Genetic Interactions between Vibrio metoecus and Vibrio cholerae, Two Close Relatives Co-Occurring in the Environment.</title>
        <authorList>
            <person name="Orata F.D."/>
            <person name="Kirchberger P.C."/>
            <person name="Meheust R."/>
            <person name="Barlow E.J."/>
            <person name="Tarr C.L."/>
            <person name="Boucher Y."/>
        </authorList>
    </citation>
    <scope>NUCLEOTIDE SEQUENCE [LARGE SCALE GENOMIC DNA]</scope>
    <source>
        <strain evidence="7 9">YB5B04</strain>
    </source>
</reference>
<evidence type="ECO:0000256" key="4">
    <source>
        <dbReference type="ARBA" id="ARBA00022842"/>
    </source>
</evidence>
<evidence type="ECO:0000313" key="10">
    <source>
        <dbReference type="Proteomes" id="UP000216173"/>
    </source>
</evidence>
<dbReference type="HAMAP" id="MF_01246">
    <property type="entry name" value="COD"/>
    <property type="match status" value="1"/>
</dbReference>
<dbReference type="InterPro" id="IPR022948">
    <property type="entry name" value="COD_ChbG_bac"/>
</dbReference>
<evidence type="ECO:0000256" key="5">
    <source>
        <dbReference type="ARBA" id="ARBA00023277"/>
    </source>
</evidence>
<dbReference type="AlphaFoldDB" id="A0A0Q0ZM72"/>
<reference evidence="10" key="2">
    <citation type="submission" date="2017-07" db="EMBL/GenBank/DDBJ databases">
        <authorList>
            <person name="Boucher Y."/>
            <person name="Orata F.D."/>
        </authorList>
    </citation>
    <scope>NUCLEOTIDE SEQUENCE [LARGE SCALE GENOMIC DNA]</scope>
    <source>
        <strain evidence="10">OYP9E10</strain>
    </source>
</reference>
<comment type="subunit">
    <text evidence="6">Homodimer.</text>
</comment>
<dbReference type="NCBIfam" id="NF002559">
    <property type="entry name" value="PRK02134.1"/>
    <property type="match status" value="1"/>
</dbReference>
<dbReference type="EC" id="3.5.1.-" evidence="6"/>
<dbReference type="PANTHER" id="PTHR31609">
    <property type="entry name" value="YDJC DEACETYLASE FAMILY MEMBER"/>
    <property type="match status" value="1"/>
</dbReference>
<dbReference type="PANTHER" id="PTHR31609:SF1">
    <property type="entry name" value="CARBOHYDRATE DEACETYLASE"/>
    <property type="match status" value="1"/>
</dbReference>
<dbReference type="GO" id="GO:0016811">
    <property type="term" value="F:hydrolase activity, acting on carbon-nitrogen (but not peptide) bonds, in linear amides"/>
    <property type="evidence" value="ECO:0007669"/>
    <property type="project" value="UniProtKB-UniRule"/>
</dbReference>
<keyword evidence="2 6" id="KW-0479">Metal-binding</keyword>
<evidence type="ECO:0000256" key="3">
    <source>
        <dbReference type="ARBA" id="ARBA00022801"/>
    </source>
</evidence>
<comment type="function">
    <text evidence="6">Probably catalyzes the deacetylation of acetylated carbohydrates an important step in the degradation of oligosaccharides.</text>
</comment>
<dbReference type="Proteomes" id="UP000216173">
    <property type="component" value="Unassembled WGS sequence"/>
</dbReference>
<evidence type="ECO:0000256" key="6">
    <source>
        <dbReference type="HAMAP-Rule" id="MF_01246"/>
    </source>
</evidence>
<dbReference type="Gene3D" id="3.20.20.370">
    <property type="entry name" value="Glycoside hydrolase/deacetylase"/>
    <property type="match status" value="1"/>
</dbReference>
<dbReference type="GO" id="GO:0000272">
    <property type="term" value="P:polysaccharide catabolic process"/>
    <property type="evidence" value="ECO:0007669"/>
    <property type="project" value="InterPro"/>
</dbReference>
<dbReference type="OrthoDB" id="9774177at2"/>
<dbReference type="GO" id="GO:0046872">
    <property type="term" value="F:metal ion binding"/>
    <property type="evidence" value="ECO:0007669"/>
    <property type="project" value="UniProtKB-KW"/>
</dbReference>
<feature type="binding site" evidence="6">
    <location>
        <position position="59"/>
    </location>
    <ligand>
        <name>Mg(2+)</name>
        <dbReference type="ChEBI" id="CHEBI:18420"/>
    </ligand>
</feature>
<keyword evidence="5 6" id="KW-0119">Carbohydrate metabolism</keyword>